<keyword evidence="3 4" id="KW-0456">Lyase</keyword>
<keyword evidence="2 4" id="KW-0501">Molybdenum cofactor biosynthesis</keyword>
<dbReference type="InterPro" id="IPR023045">
    <property type="entry name" value="MoaC"/>
</dbReference>
<feature type="compositionally biased region" description="Low complexity" evidence="5">
    <location>
        <begin position="164"/>
        <end position="173"/>
    </location>
</feature>
<dbReference type="Proteomes" id="UP000057043">
    <property type="component" value="Unassembled WGS sequence"/>
</dbReference>
<dbReference type="PATRIC" id="fig|301375.7.peg.215"/>
<dbReference type="NCBIfam" id="NF008999">
    <property type="entry name" value="PRK12343.1"/>
    <property type="match status" value="1"/>
</dbReference>
<dbReference type="SUPFAM" id="SSF55040">
    <property type="entry name" value="Molybdenum cofactor biosynthesis protein C, MoaC"/>
    <property type="match status" value="1"/>
</dbReference>
<dbReference type="InterPro" id="IPR023047">
    <property type="entry name" value="Mo_CF_biosynth-C_arc"/>
</dbReference>
<comment type="similarity">
    <text evidence="4">Belongs to the MoaC family.</text>
</comment>
<comment type="pathway">
    <text evidence="1 4">Cofactor biosynthesis; molybdopterin biosynthesis.</text>
</comment>
<protein>
    <recommendedName>
        <fullName evidence="4">Probable cyclic pyranopterin monophosphate synthase</fullName>
        <ecNumber evidence="4">4.6.1.17</ecNumber>
    </recommendedName>
    <alternativeName>
        <fullName evidence="4">Molybdenum cofactor biosynthesis protein C</fullName>
    </alternativeName>
</protein>
<dbReference type="InterPro" id="IPR036522">
    <property type="entry name" value="MoaC_sf"/>
</dbReference>
<feature type="binding site" evidence="4">
    <location>
        <begin position="76"/>
        <end position="78"/>
    </location>
    <ligand>
        <name>substrate</name>
    </ligand>
</feature>
<dbReference type="NCBIfam" id="TIGR00581">
    <property type="entry name" value="moaC"/>
    <property type="match status" value="1"/>
</dbReference>
<evidence type="ECO:0000256" key="5">
    <source>
        <dbReference type="SAM" id="MobiDB-lite"/>
    </source>
</evidence>
<feature type="binding site" evidence="4">
    <location>
        <begin position="112"/>
        <end position="113"/>
    </location>
    <ligand>
        <name>substrate</name>
    </ligand>
</feature>
<comment type="caution">
    <text evidence="7">The sequence shown here is derived from an EMBL/GenBank/DDBJ whole genome shotgun (WGS) entry which is preliminary data.</text>
</comment>
<evidence type="ECO:0000313" key="7">
    <source>
        <dbReference type="EMBL" id="KUK44838.1"/>
    </source>
</evidence>
<evidence type="ECO:0000313" key="8">
    <source>
        <dbReference type="Proteomes" id="UP000057043"/>
    </source>
</evidence>
<dbReference type="UniPathway" id="UPA00344"/>
<dbReference type="GO" id="GO:0006777">
    <property type="term" value="P:Mo-molybdopterin cofactor biosynthetic process"/>
    <property type="evidence" value="ECO:0007669"/>
    <property type="project" value="UniProtKB-UniRule"/>
</dbReference>
<evidence type="ECO:0000256" key="4">
    <source>
        <dbReference type="HAMAP-Rule" id="MF_01224"/>
    </source>
</evidence>
<dbReference type="Gene3D" id="3.30.70.640">
    <property type="entry name" value="Molybdopterin cofactor biosynthesis C (MoaC) domain"/>
    <property type="match status" value="1"/>
</dbReference>
<dbReference type="InterPro" id="IPR002820">
    <property type="entry name" value="Mopterin_CF_biosynth-C_dom"/>
</dbReference>
<feature type="active site" evidence="4">
    <location>
        <position position="127"/>
    </location>
</feature>
<evidence type="ECO:0000259" key="6">
    <source>
        <dbReference type="Pfam" id="PF01967"/>
    </source>
</evidence>
<reference evidence="7 8" key="1">
    <citation type="journal article" date="2015" name="MBio">
        <title>Genome-Resolved Metagenomic Analysis Reveals Roles for Candidate Phyla and Other Microbial Community Members in Biogeochemical Transformations in Oil Reservoirs.</title>
        <authorList>
            <person name="Hu P."/>
            <person name="Tom L."/>
            <person name="Singh A."/>
            <person name="Thomas B.C."/>
            <person name="Baker B.J."/>
            <person name="Piceno Y.M."/>
            <person name="Andersen G.L."/>
            <person name="Banfield J.F."/>
        </authorList>
    </citation>
    <scope>NUCLEOTIDE SEQUENCE [LARGE SCALE GENOMIC DNA]</scope>
    <source>
        <strain evidence="7">57_489</strain>
    </source>
</reference>
<name>A0A101FUR2_9EURY</name>
<feature type="domain" description="Molybdopterin cofactor biosynthesis C (MoaC)" evidence="6">
    <location>
        <begin position="16"/>
        <end position="156"/>
    </location>
</feature>
<feature type="region of interest" description="Disordered" evidence="5">
    <location>
        <begin position="155"/>
        <end position="188"/>
    </location>
</feature>
<dbReference type="GO" id="GO:0061799">
    <property type="term" value="F:cyclic pyranopterin monophosphate synthase activity"/>
    <property type="evidence" value="ECO:0007669"/>
    <property type="project" value="UniProtKB-UniRule"/>
</dbReference>
<organism evidence="7 8">
    <name type="scientific">Methanothrix harundinacea</name>
    <dbReference type="NCBI Taxonomy" id="301375"/>
    <lineage>
        <taxon>Archaea</taxon>
        <taxon>Methanobacteriati</taxon>
        <taxon>Methanobacteriota</taxon>
        <taxon>Stenosarchaea group</taxon>
        <taxon>Methanomicrobia</taxon>
        <taxon>Methanotrichales</taxon>
        <taxon>Methanotrichaceae</taxon>
        <taxon>Methanothrix</taxon>
    </lineage>
</organism>
<comment type="subunit">
    <text evidence="4">Homohexamer; trimer of dimers.</text>
</comment>
<dbReference type="EMBL" id="LGFT01000014">
    <property type="protein sequence ID" value="KUK44838.1"/>
    <property type="molecule type" value="Genomic_DNA"/>
</dbReference>
<dbReference type="Pfam" id="PF01967">
    <property type="entry name" value="MoaC"/>
    <property type="match status" value="1"/>
</dbReference>
<dbReference type="InterPro" id="IPR050105">
    <property type="entry name" value="MoCo_biosynth_MoaA/MoaC"/>
</dbReference>
<dbReference type="HAMAP" id="MF_01224_A">
    <property type="entry name" value="MoaC_A"/>
    <property type="match status" value="1"/>
</dbReference>
<evidence type="ECO:0000256" key="3">
    <source>
        <dbReference type="ARBA" id="ARBA00023239"/>
    </source>
</evidence>
<comment type="catalytic activity">
    <reaction evidence="4">
        <text>(8S)-3',8-cyclo-7,8-dihydroguanosine 5'-triphosphate = cyclic pyranopterin phosphate + diphosphate</text>
        <dbReference type="Rhea" id="RHEA:49580"/>
        <dbReference type="ChEBI" id="CHEBI:33019"/>
        <dbReference type="ChEBI" id="CHEBI:59648"/>
        <dbReference type="ChEBI" id="CHEBI:131766"/>
        <dbReference type="EC" id="4.6.1.17"/>
    </reaction>
</comment>
<dbReference type="AlphaFoldDB" id="A0A101FUR2"/>
<sequence length="188" mass="20233">MRRDPDPDRRVDRGGMVEITEKPSVGRRAVASGLIRLEESTVEAIKNGEVEKGDVLTVARVAAIQAVKETPRQIPMCHPIPITGVEVAFELLPDRIRATVAVTSVGKTGVEMEALSGVSAALLNVWDMVKSREKDETGNYPTTVVDEIRVVEKRKGKAGESFCPGSSSSSNGDPNGGHRRANDGSSRR</sequence>
<dbReference type="PANTHER" id="PTHR22960">
    <property type="entry name" value="MOLYBDOPTERIN COFACTOR SYNTHESIS PROTEIN A"/>
    <property type="match status" value="1"/>
</dbReference>
<accession>A0A101FUR2</accession>
<dbReference type="EC" id="4.6.1.17" evidence="4"/>
<comment type="function">
    <text evidence="4">Catalyzes the conversion of (8S)-3',8-cyclo-7,8-dihydroguanosine 5'-triphosphate to cyclic pyranopterin monophosphate (cPMP).</text>
</comment>
<gene>
    <name evidence="4" type="primary">moaC</name>
    <name evidence="7" type="ORF">XD72_0798</name>
</gene>
<evidence type="ECO:0000256" key="1">
    <source>
        <dbReference type="ARBA" id="ARBA00005046"/>
    </source>
</evidence>
<evidence type="ECO:0000256" key="2">
    <source>
        <dbReference type="ARBA" id="ARBA00023150"/>
    </source>
</evidence>
<proteinExistence type="inferred from homology"/>
<dbReference type="CDD" id="cd01419">
    <property type="entry name" value="MoaC_A"/>
    <property type="match status" value="1"/>
</dbReference>